<comment type="caution">
    <text evidence="2">The sequence shown here is derived from an EMBL/GenBank/DDBJ whole genome shotgun (WGS) entry which is preliminary data.</text>
</comment>
<evidence type="ECO:0000313" key="3">
    <source>
        <dbReference type="Proteomes" id="UP000807716"/>
    </source>
</evidence>
<organism evidence="2 3">
    <name type="scientific">Actinomortierella ambigua</name>
    <dbReference type="NCBI Taxonomy" id="1343610"/>
    <lineage>
        <taxon>Eukaryota</taxon>
        <taxon>Fungi</taxon>
        <taxon>Fungi incertae sedis</taxon>
        <taxon>Mucoromycota</taxon>
        <taxon>Mortierellomycotina</taxon>
        <taxon>Mortierellomycetes</taxon>
        <taxon>Mortierellales</taxon>
        <taxon>Mortierellaceae</taxon>
        <taxon>Actinomortierella</taxon>
    </lineage>
</organism>
<feature type="region of interest" description="Disordered" evidence="1">
    <location>
        <begin position="150"/>
        <end position="186"/>
    </location>
</feature>
<sequence length="240" mass="25715">HSQKQSSPKQQHQNAASGSGNGSGGADGSATTGAAAVSASAGAPASSSSSPLFDTTQEDYLSSTNMQRKPPAIFAFGNERGTTSAEDLSGLMCNTPSLAAIRNQTYRRNSLNSSDRPYLRRSILNNSVGLGTATLVAAGGFGELIRSLAESQEEEKNKKNDSSSASSQQQSSPSSSSSSGPSRVLWTTIPPRHALHMPIMKINPEIWRSESHNREIHRIMREARQQQIMKRRNIKAVMDT</sequence>
<feature type="region of interest" description="Disordered" evidence="1">
    <location>
        <begin position="1"/>
        <end position="55"/>
    </location>
</feature>
<feature type="compositionally biased region" description="Low complexity" evidence="1">
    <location>
        <begin position="28"/>
        <end position="50"/>
    </location>
</feature>
<evidence type="ECO:0000313" key="2">
    <source>
        <dbReference type="EMBL" id="KAG0247300.1"/>
    </source>
</evidence>
<reference evidence="2" key="1">
    <citation type="journal article" date="2020" name="Fungal Divers.">
        <title>Resolving the Mortierellaceae phylogeny through synthesis of multi-gene phylogenetics and phylogenomics.</title>
        <authorList>
            <person name="Vandepol N."/>
            <person name="Liber J."/>
            <person name="Desiro A."/>
            <person name="Na H."/>
            <person name="Kennedy M."/>
            <person name="Barry K."/>
            <person name="Grigoriev I.V."/>
            <person name="Miller A.N."/>
            <person name="O'Donnell K."/>
            <person name="Stajich J.E."/>
            <person name="Bonito G."/>
        </authorList>
    </citation>
    <scope>NUCLEOTIDE SEQUENCE</scope>
    <source>
        <strain evidence="2">BC1065</strain>
    </source>
</reference>
<name>A0A9P6TTW0_9FUNG</name>
<feature type="non-terminal residue" evidence="2">
    <location>
        <position position="240"/>
    </location>
</feature>
<evidence type="ECO:0000256" key="1">
    <source>
        <dbReference type="SAM" id="MobiDB-lite"/>
    </source>
</evidence>
<feature type="compositionally biased region" description="Low complexity" evidence="1">
    <location>
        <begin position="1"/>
        <end position="18"/>
    </location>
</feature>
<dbReference type="EMBL" id="JAAAJB010001828">
    <property type="protein sequence ID" value="KAG0247300.1"/>
    <property type="molecule type" value="Genomic_DNA"/>
</dbReference>
<dbReference type="AlphaFoldDB" id="A0A9P6TTW0"/>
<gene>
    <name evidence="2" type="ORF">DFQ27_002254</name>
</gene>
<dbReference type="OrthoDB" id="2442149at2759"/>
<accession>A0A9P6TTW0</accession>
<protein>
    <submittedName>
        <fullName evidence="2">Uncharacterized protein</fullName>
    </submittedName>
</protein>
<dbReference type="Proteomes" id="UP000807716">
    <property type="component" value="Unassembled WGS sequence"/>
</dbReference>
<feature type="non-terminal residue" evidence="2">
    <location>
        <position position="1"/>
    </location>
</feature>
<feature type="compositionally biased region" description="Low complexity" evidence="1">
    <location>
        <begin position="162"/>
        <end position="182"/>
    </location>
</feature>
<keyword evidence="3" id="KW-1185">Reference proteome</keyword>
<proteinExistence type="predicted"/>